<dbReference type="Proteomes" id="UP001235939">
    <property type="component" value="Chromosome 04"/>
</dbReference>
<sequence length="275" mass="31091">MELINLCIEGLICETGQENKPEANNVIPFLDILIIRTPSHYHTTVYHKINNPTFYTNFKSFCPLSHKINTVRTLTKRLVTHCSLPIFRSLEFSNIKKQLALSQYPHHFIHKYQYNPSHMKPMLPHRNTCILPYSTQSAAISHLLKSHGMKTYFKNNKSLATILRHPITRLQRPASVQSSGGSVYSVSCNDCSTTYIGETGRSVAIRMVEHGSALPKVWSGADPVREWIRPAVGRQSKYPPTNQGRVGDTAMPSRQEKKPRGSLPKMTSGNFVHLP</sequence>
<feature type="domain" description="Helix-turn-helix" evidence="2">
    <location>
        <begin position="55"/>
        <end position="112"/>
    </location>
</feature>
<dbReference type="Pfam" id="PF26215">
    <property type="entry name" value="HTH_animal"/>
    <property type="match status" value="1"/>
</dbReference>
<accession>A0ABY6KGA2</accession>
<evidence type="ECO:0000256" key="1">
    <source>
        <dbReference type="SAM" id="MobiDB-lite"/>
    </source>
</evidence>
<evidence type="ECO:0000259" key="2">
    <source>
        <dbReference type="Pfam" id="PF26215"/>
    </source>
</evidence>
<reference evidence="3 4" key="1">
    <citation type="submission" date="2022-01" db="EMBL/GenBank/DDBJ databases">
        <title>A chromosomal length assembly of Cordylochernes scorpioides.</title>
        <authorList>
            <person name="Zeh D."/>
            <person name="Zeh J."/>
        </authorList>
    </citation>
    <scope>NUCLEOTIDE SEQUENCE [LARGE SCALE GENOMIC DNA]</scope>
    <source>
        <strain evidence="3">IN4F17</strain>
        <tissue evidence="3">Whole Body</tissue>
    </source>
</reference>
<dbReference type="PANTHER" id="PTHR21301:SF11">
    <property type="entry name" value="GIY-YIG DOMAIN-CONTAINING PROTEIN"/>
    <property type="match status" value="1"/>
</dbReference>
<feature type="compositionally biased region" description="Polar residues" evidence="1">
    <location>
        <begin position="265"/>
        <end position="275"/>
    </location>
</feature>
<name>A0ABY6KGA2_9ARAC</name>
<evidence type="ECO:0000313" key="4">
    <source>
        <dbReference type="Proteomes" id="UP001235939"/>
    </source>
</evidence>
<protein>
    <recommendedName>
        <fullName evidence="2">Helix-turn-helix domain-containing protein</fullName>
    </recommendedName>
</protein>
<evidence type="ECO:0000313" key="3">
    <source>
        <dbReference type="EMBL" id="UYV66812.1"/>
    </source>
</evidence>
<keyword evidence="4" id="KW-1185">Reference proteome</keyword>
<feature type="region of interest" description="Disordered" evidence="1">
    <location>
        <begin position="230"/>
        <end position="275"/>
    </location>
</feature>
<proteinExistence type="predicted"/>
<dbReference type="EMBL" id="CP092866">
    <property type="protein sequence ID" value="UYV66812.1"/>
    <property type="molecule type" value="Genomic_DNA"/>
</dbReference>
<dbReference type="InterPro" id="IPR058912">
    <property type="entry name" value="HTH_animal"/>
</dbReference>
<organism evidence="3 4">
    <name type="scientific">Cordylochernes scorpioides</name>
    <dbReference type="NCBI Taxonomy" id="51811"/>
    <lineage>
        <taxon>Eukaryota</taxon>
        <taxon>Metazoa</taxon>
        <taxon>Ecdysozoa</taxon>
        <taxon>Arthropoda</taxon>
        <taxon>Chelicerata</taxon>
        <taxon>Arachnida</taxon>
        <taxon>Pseudoscorpiones</taxon>
        <taxon>Cheliferoidea</taxon>
        <taxon>Chernetidae</taxon>
        <taxon>Cordylochernes</taxon>
    </lineage>
</organism>
<dbReference type="PANTHER" id="PTHR21301">
    <property type="entry name" value="REVERSE TRANSCRIPTASE"/>
    <property type="match status" value="1"/>
</dbReference>
<gene>
    <name evidence="3" type="ORF">LAZ67_4002936</name>
</gene>